<reference evidence="8 9" key="1">
    <citation type="journal article" date="2014" name="ISME J.">
        <title>Candidatus Competibacter-lineage genomes retrieved from metagenomes reveal functional metabolic diversity.</title>
        <authorList>
            <person name="McIlroy S.J."/>
            <person name="Albertsen M."/>
            <person name="Andresen E.K."/>
            <person name="Saunders A.M."/>
            <person name="Kristiansen R."/>
            <person name="Stokholm-Bjerregaard M."/>
            <person name="Nielsen K.L."/>
            <person name="Nielsen P.H."/>
        </authorList>
    </citation>
    <scope>NUCLEOTIDE SEQUENCE [LARGE SCALE GENOMIC DNA]</scope>
    <source>
        <strain evidence="8 9">Run_B_J11</strain>
    </source>
</reference>
<dbReference type="PANTHER" id="PTHR33841">
    <property type="entry name" value="DNA METHYLTRANSFERASE YEEA-RELATED"/>
    <property type="match status" value="1"/>
</dbReference>
<evidence type="ECO:0000256" key="1">
    <source>
        <dbReference type="ARBA" id="ARBA00011900"/>
    </source>
</evidence>
<evidence type="ECO:0000259" key="7">
    <source>
        <dbReference type="Pfam" id="PF20473"/>
    </source>
</evidence>
<dbReference type="InterPro" id="IPR046819">
    <property type="entry name" value="MmeI_hel"/>
</dbReference>
<protein>
    <recommendedName>
        <fullName evidence="1">site-specific DNA-methyltransferase (adenine-specific)</fullName>
        <ecNumber evidence="1">2.1.1.72</ecNumber>
    </recommendedName>
</protein>
<dbReference type="InterPro" id="IPR029063">
    <property type="entry name" value="SAM-dependent_MTases_sf"/>
</dbReference>
<dbReference type="InterPro" id="IPR050953">
    <property type="entry name" value="N4_N6_ade-DNA_methylase"/>
</dbReference>
<evidence type="ECO:0000256" key="3">
    <source>
        <dbReference type="ARBA" id="ARBA00022679"/>
    </source>
</evidence>
<evidence type="ECO:0000259" key="6">
    <source>
        <dbReference type="Pfam" id="PF20465"/>
    </source>
</evidence>
<accession>A0A7U7J432</accession>
<dbReference type="RefSeq" id="WP_034432137.1">
    <property type="nucleotide sequence ID" value="NZ_CBTK010000113.1"/>
</dbReference>
<feature type="domain" description="MmeI-like DNA-methyltransferase" evidence="7">
    <location>
        <begin position="357"/>
        <end position="592"/>
    </location>
</feature>
<evidence type="ECO:0000259" key="5">
    <source>
        <dbReference type="Pfam" id="PF20464"/>
    </source>
</evidence>
<name>A0A7U7J432_9GAMM</name>
<dbReference type="EC" id="2.1.1.72" evidence="1"/>
<keyword evidence="2" id="KW-0489">Methyltransferase</keyword>
<dbReference type="AlphaFoldDB" id="A0A7U7J432"/>
<dbReference type="PANTHER" id="PTHR33841:SF1">
    <property type="entry name" value="DNA METHYLTRANSFERASE A"/>
    <property type="match status" value="1"/>
</dbReference>
<dbReference type="OrthoDB" id="5749002at2"/>
<dbReference type="Pfam" id="PF20464">
    <property type="entry name" value="MmeI_N"/>
    <property type="match status" value="1"/>
</dbReference>
<dbReference type="PRINTS" id="PR00507">
    <property type="entry name" value="N12N6MTFRASE"/>
</dbReference>
<keyword evidence="3" id="KW-0808">Transferase</keyword>
<dbReference type="SUPFAM" id="SSF53335">
    <property type="entry name" value="S-adenosyl-L-methionine-dependent methyltransferases"/>
    <property type="match status" value="1"/>
</dbReference>
<dbReference type="Proteomes" id="UP000019184">
    <property type="component" value="Unassembled WGS sequence"/>
</dbReference>
<gene>
    <name evidence="8" type="ORF">BN874_200021</name>
</gene>
<evidence type="ECO:0000256" key="2">
    <source>
        <dbReference type="ARBA" id="ARBA00022603"/>
    </source>
</evidence>
<comment type="caution">
    <text evidence="8">The sequence shown here is derived from an EMBL/GenBank/DDBJ whole genome shotgun (WGS) entry which is preliminary data.</text>
</comment>
<evidence type="ECO:0000313" key="9">
    <source>
        <dbReference type="Proteomes" id="UP000019184"/>
    </source>
</evidence>
<feature type="domain" description="MmeI-like helicase spacer" evidence="6">
    <location>
        <begin position="183"/>
        <end position="252"/>
    </location>
</feature>
<dbReference type="InterPro" id="IPR046816">
    <property type="entry name" value="MmeI_Mtase"/>
</dbReference>
<dbReference type="Pfam" id="PF20473">
    <property type="entry name" value="MmeI_Mtase"/>
    <property type="match status" value="1"/>
</dbReference>
<dbReference type="GO" id="GO:0032259">
    <property type="term" value="P:methylation"/>
    <property type="evidence" value="ECO:0007669"/>
    <property type="project" value="UniProtKB-KW"/>
</dbReference>
<sequence>MTPKEFISKWQAADLKERSAAQEHFLDLCHLLGEPTPAEADPTGESYCFEKGVSKLSGGKGWADVWKRGCFGWEYKGKRHDLKAAYVQLQQYATALENPPLLVVCDLERFCIYTHWTNTVQRIYQIALDDLHDANKRQMLKWVFSDPERLKPGVTRQALTEEAAERFSNLAQGLRAKGHDPQAVAHFINRLVFCMFAEDVGLLPNQMFTRMLRYAHTHPAESADMARDLFRGMRSGGRIGFEDVEWFNGGLFDSDEALPLDSPAVLEVLKAARLDWSEIDPSIFGTLFERGLDPDKRSQLGAHYTDRYKIMLLVEPVIVRPLQAEWEGVKAQITEQMDKARAAKSPATATRLRKSAQDLHNGFLERLRQVRILDPACGSGNFLYLALQTLKDFEHHINVDAEALGLDRQFPSVGPECVKGIEINLYAAELTRTTIWIGEIQWMRRNGFDVSRQPILRPLDTIECRDAVLNPDGSEAAWPEAEFIVGNPPFLGGSKLLRELGDDYAAQLRQTYAGRVPGGADLVCYWFEKARAQLENGHAQQVGLVATNSIRGGTNRKVLERIQRTGAITHAWSDEPWINEGAAVRVSLVAFGRIAEAAILDGQPVAEIYADLTGRVLTVGSGTDLTQTKPLRENAGVSFQGSQKIGAFDIPGDLARQWLRLPNPHGRPNSDVLKPSWNGLDVTRRLRDGWIVDFGTAATEHEAMLYEAPFEYVLRLVKPEREQNNREAYRRFWWRHGEPRVAMRAALMPLARCIATPEVAKYRVFVWLPTSVLPDKKLIVVARDDDTTFGILHSQIHQLWSLACCTWHGAGNDPRYTPTTCFETFPFPEGVLTDPDPDACFPKVAQATHQLNELRENWLNPPEWIRRVPEIVPGYPDRLLPVNDEAAALLKKRTLTNLYNERPTWLANAHRDLDEAVVAAYGWPTDLSDEEVLRRLLELNLARAEGR</sequence>
<comment type="catalytic activity">
    <reaction evidence="4">
        <text>a 2'-deoxyadenosine in DNA + S-adenosyl-L-methionine = an N(6)-methyl-2'-deoxyadenosine in DNA + S-adenosyl-L-homocysteine + H(+)</text>
        <dbReference type="Rhea" id="RHEA:15197"/>
        <dbReference type="Rhea" id="RHEA-COMP:12418"/>
        <dbReference type="Rhea" id="RHEA-COMP:12419"/>
        <dbReference type="ChEBI" id="CHEBI:15378"/>
        <dbReference type="ChEBI" id="CHEBI:57856"/>
        <dbReference type="ChEBI" id="CHEBI:59789"/>
        <dbReference type="ChEBI" id="CHEBI:90615"/>
        <dbReference type="ChEBI" id="CHEBI:90616"/>
        <dbReference type="EC" id="2.1.1.72"/>
    </reaction>
</comment>
<dbReference type="Pfam" id="PF20465">
    <property type="entry name" value="MmeI_hel"/>
    <property type="match status" value="1"/>
</dbReference>
<feature type="domain" description="MmeI-like N-terminal" evidence="5">
    <location>
        <begin position="2"/>
        <end position="176"/>
    </location>
</feature>
<evidence type="ECO:0000256" key="4">
    <source>
        <dbReference type="ARBA" id="ARBA00047942"/>
    </source>
</evidence>
<organism evidence="8 9">
    <name type="scientific">Candidatus Contendobacter odensis Run_B_J11</name>
    <dbReference type="NCBI Taxonomy" id="1400861"/>
    <lineage>
        <taxon>Bacteria</taxon>
        <taxon>Pseudomonadati</taxon>
        <taxon>Pseudomonadota</taxon>
        <taxon>Gammaproteobacteria</taxon>
        <taxon>Candidatus Competibacteraceae</taxon>
        <taxon>Candidatus Contendibacter</taxon>
    </lineage>
</organism>
<dbReference type="Gene3D" id="3.40.50.150">
    <property type="entry name" value="Vaccinia Virus protein VP39"/>
    <property type="match status" value="1"/>
</dbReference>
<evidence type="ECO:0000313" key="8">
    <source>
        <dbReference type="EMBL" id="CDH44951.1"/>
    </source>
</evidence>
<dbReference type="EMBL" id="CBTK010000113">
    <property type="protein sequence ID" value="CDH44951.1"/>
    <property type="molecule type" value="Genomic_DNA"/>
</dbReference>
<keyword evidence="9" id="KW-1185">Reference proteome</keyword>
<dbReference type="GO" id="GO:0009007">
    <property type="term" value="F:site-specific DNA-methyltransferase (adenine-specific) activity"/>
    <property type="evidence" value="ECO:0007669"/>
    <property type="project" value="UniProtKB-EC"/>
</dbReference>
<proteinExistence type="predicted"/>
<dbReference type="InterPro" id="IPR046817">
    <property type="entry name" value="MmeI_N"/>
</dbReference>